<evidence type="ECO:0000313" key="3">
    <source>
        <dbReference type="Proteomes" id="UP000050413"/>
    </source>
</evidence>
<reference evidence="2 3" key="1">
    <citation type="submission" date="2015-09" db="EMBL/GenBank/DDBJ databases">
        <title>Identification and resolution of microdiversity through metagenomic sequencing of parallel consortia.</title>
        <authorList>
            <person name="Nelson W.C."/>
            <person name="Romine M.F."/>
            <person name="Lindemann S.R."/>
        </authorList>
    </citation>
    <scope>NUCLEOTIDE SEQUENCE [LARGE SCALE GENOMIC DNA]</scope>
    <source>
        <strain evidence="2">HL-91</strain>
    </source>
</reference>
<evidence type="ECO:0000313" key="1">
    <source>
        <dbReference type="EMBL" id="CUX81080.1"/>
    </source>
</evidence>
<proteinExistence type="predicted"/>
<dbReference type="STRING" id="1666912.Ga0058931_1518"/>
<sequence>MSDVQEFEFDLMIALPAGERDEDAMLDALYEAGCDDAIVGTGAAGLVALGFIREGADAEAVIAEAVGQALKALPEGATLREVRPDLVSLADVAARLQVSRQALQKREMPPPSLGGLYRVTEMVRYLEGQPGKIREGFSKAGSWFAAAPAAQKINAQLGLK</sequence>
<reference evidence="1 4" key="2">
    <citation type="submission" date="2016-01" db="EMBL/GenBank/DDBJ databases">
        <authorList>
            <person name="Varghese N."/>
        </authorList>
    </citation>
    <scope>NUCLEOTIDE SEQUENCE [LARGE SCALE GENOMIC DNA]</scope>
    <source>
        <strain evidence="1 4">HL-91</strain>
    </source>
</reference>
<dbReference type="OrthoDB" id="7860618at2"/>
<gene>
    <name evidence="1" type="ORF">Ga0058931_1518</name>
    <name evidence="2" type="ORF">HLUCCA05_07375</name>
</gene>
<evidence type="ECO:0000313" key="4">
    <source>
        <dbReference type="Proteomes" id="UP000182045"/>
    </source>
</evidence>
<dbReference type="Proteomes" id="UP000050413">
    <property type="component" value="Unassembled WGS sequence"/>
</dbReference>
<keyword evidence="4" id="KW-1185">Reference proteome</keyword>
<name>A0A0N8K6V3_9RHOB</name>
<dbReference type="AlphaFoldDB" id="A0A0N8K6V3"/>
<dbReference type="Proteomes" id="UP000182045">
    <property type="component" value="Unassembled WGS sequence"/>
</dbReference>
<dbReference type="EMBL" id="LJSG01000020">
    <property type="protein sequence ID" value="KPP89977.1"/>
    <property type="molecule type" value="Genomic_DNA"/>
</dbReference>
<comment type="caution">
    <text evidence="2">The sequence shown here is derived from an EMBL/GenBank/DDBJ whole genome shotgun (WGS) entry which is preliminary data.</text>
</comment>
<protein>
    <recommendedName>
        <fullName evidence="5">DNA-binding protein</fullName>
    </recommendedName>
</protein>
<dbReference type="RefSeq" id="WP_072245804.1">
    <property type="nucleotide sequence ID" value="NZ_FBYC01000004.1"/>
</dbReference>
<dbReference type="PATRIC" id="fig|1666912.4.peg.306"/>
<dbReference type="EMBL" id="FBYC01000004">
    <property type="protein sequence ID" value="CUX81080.1"/>
    <property type="molecule type" value="Genomic_DNA"/>
</dbReference>
<accession>A0A0N8K6V3</accession>
<evidence type="ECO:0008006" key="5">
    <source>
        <dbReference type="Google" id="ProtNLM"/>
    </source>
</evidence>
<evidence type="ECO:0000313" key="2">
    <source>
        <dbReference type="EMBL" id="KPP89977.1"/>
    </source>
</evidence>
<organism evidence="2 3">
    <name type="scientific">Roseibaca calidilacus</name>
    <dbReference type="NCBI Taxonomy" id="1666912"/>
    <lineage>
        <taxon>Bacteria</taxon>
        <taxon>Pseudomonadati</taxon>
        <taxon>Pseudomonadota</taxon>
        <taxon>Alphaproteobacteria</taxon>
        <taxon>Rhodobacterales</taxon>
        <taxon>Paracoccaceae</taxon>
        <taxon>Roseinatronobacter</taxon>
    </lineage>
</organism>